<reference evidence="2" key="1">
    <citation type="journal article" date="2011" name="Environ. Microbiol.">
        <title>Genomic insights into the metabolic potential of the polycyclic aromatic hydrocarbon degrading sulfate-reducing Deltaproteobacterium N47.</title>
        <authorList>
            <person name="Bergmann F."/>
            <person name="Selesi D."/>
            <person name="Weinmaier T."/>
            <person name="Tischler P."/>
            <person name="Rattei T."/>
            <person name="Meckenstock R.U."/>
        </authorList>
    </citation>
    <scope>NUCLEOTIDE SEQUENCE</scope>
</reference>
<name>E1YB04_9BACT</name>
<feature type="domain" description="Transposase IS4-like" evidence="1">
    <location>
        <begin position="179"/>
        <end position="330"/>
    </location>
</feature>
<proteinExistence type="predicted"/>
<dbReference type="InterPro" id="IPR002559">
    <property type="entry name" value="Transposase_11"/>
</dbReference>
<dbReference type="AlphaFoldDB" id="E1YB04"/>
<dbReference type="EMBL" id="FR695867">
    <property type="protein sequence ID" value="CBX27845.1"/>
    <property type="molecule type" value="Genomic_DNA"/>
</dbReference>
<evidence type="ECO:0000313" key="2">
    <source>
        <dbReference type="EMBL" id="CBX27845.1"/>
    </source>
</evidence>
<dbReference type="GO" id="GO:0003677">
    <property type="term" value="F:DNA binding"/>
    <property type="evidence" value="ECO:0007669"/>
    <property type="project" value="InterPro"/>
</dbReference>
<sequence>MLFFIPYILESGILEILKECEMPDSSDIGSTQACLSMLLLKLMGRKRLSHIGSYDKEPGLGIFAGLNVLPKPTYMNTYSCRCSESQVMDLQSKAITSLKKRYPDLYNSDYINLDFHSIPHFGEESGMEKVWCGARGKTVFVQDSQSNTILYTRADILRNEEAEEIKKFVSYWKKINGMLNETLVFDCKFTAYKVLDDLEEDKIKFITLRKRSAKLIEDTLALPPNEWDKIHIAIPKRKYKNVSVHESKVKLKGCSHIFRQIVIKDHGRSRPTFVITNNKALPMKDILEVYAKRWCIENKIAELVAFFNLNALSSPLMIRIHFDILWTLIADSFYHRFAQDLRRFETNIAPTIFRKFIDMPGRVIYDGEKFIVKIRKRAHTPILKEVEKLQKPFQVPWLSGKTIEMSGGPEKLHSCLSGKTALN</sequence>
<gene>
    <name evidence="2" type="ORF">N47_C19030</name>
</gene>
<dbReference type="Pfam" id="PF01609">
    <property type="entry name" value="DDE_Tnp_1"/>
    <property type="match status" value="1"/>
</dbReference>
<accession>E1YB04</accession>
<protein>
    <recommendedName>
        <fullName evidence="1">Transposase IS4-like domain-containing protein</fullName>
    </recommendedName>
</protein>
<evidence type="ECO:0000259" key="1">
    <source>
        <dbReference type="Pfam" id="PF01609"/>
    </source>
</evidence>
<organism evidence="2">
    <name type="scientific">uncultured Desulfobacterium sp</name>
    <dbReference type="NCBI Taxonomy" id="201089"/>
    <lineage>
        <taxon>Bacteria</taxon>
        <taxon>Pseudomonadati</taxon>
        <taxon>Thermodesulfobacteriota</taxon>
        <taxon>Desulfobacteria</taxon>
        <taxon>Desulfobacterales</taxon>
        <taxon>Desulfobacteriaceae</taxon>
        <taxon>Desulfobacterium</taxon>
        <taxon>environmental samples</taxon>
    </lineage>
</organism>
<dbReference type="GO" id="GO:0006313">
    <property type="term" value="P:DNA transposition"/>
    <property type="evidence" value="ECO:0007669"/>
    <property type="project" value="InterPro"/>
</dbReference>
<dbReference type="GO" id="GO:0004803">
    <property type="term" value="F:transposase activity"/>
    <property type="evidence" value="ECO:0007669"/>
    <property type="project" value="InterPro"/>
</dbReference>